<dbReference type="EMBL" id="BLZA01000009">
    <property type="protein sequence ID" value="GHJ84729.1"/>
    <property type="molecule type" value="Genomic_DNA"/>
</dbReference>
<feature type="region of interest" description="Disordered" evidence="1">
    <location>
        <begin position="1"/>
        <end position="21"/>
    </location>
</feature>
<dbReference type="Proteomes" id="UP000620104">
    <property type="component" value="Unassembled WGS sequence"/>
</dbReference>
<accession>A0A8H3YCX8</accession>
<evidence type="ECO:0000313" key="2">
    <source>
        <dbReference type="EMBL" id="GHJ84729.1"/>
    </source>
</evidence>
<feature type="region of interest" description="Disordered" evidence="1">
    <location>
        <begin position="310"/>
        <end position="336"/>
    </location>
</feature>
<proteinExistence type="predicted"/>
<gene>
    <name evidence="2" type="ORF">NliqN6_1131</name>
</gene>
<dbReference type="GO" id="GO:0046982">
    <property type="term" value="F:protein heterodimerization activity"/>
    <property type="evidence" value="ECO:0007669"/>
    <property type="project" value="InterPro"/>
</dbReference>
<comment type="caution">
    <text evidence="2">The sequence shown here is derived from an EMBL/GenBank/DDBJ whole genome shotgun (WGS) entry which is preliminary data.</text>
</comment>
<feature type="compositionally biased region" description="Basic residues" evidence="1">
    <location>
        <begin position="134"/>
        <end position="143"/>
    </location>
</feature>
<feature type="region of interest" description="Disordered" evidence="1">
    <location>
        <begin position="113"/>
        <end position="143"/>
    </location>
</feature>
<feature type="region of interest" description="Disordered" evidence="1">
    <location>
        <begin position="159"/>
        <end position="263"/>
    </location>
</feature>
<sequence>MPSRPKRGVLSTSAPKPADIPRLEQEETYISPSLARFYLTHLTATLIHYQGFTSCQAGVIAELERKVEDHIANIFGTARQLAEHCGRRDAQPGDIISALEVVRSESLPVPYPYEADGNVVDRAKQEQEEVSGSRSRRNRKAKQRKLLLSEDLIRFIQRDNRRRAQDSDGTPQGIPSLPLVTINIPSTSAEPKTLSISDSEETSPHHAARGSASGSRSLKVAKKKRKLGYMLDVAPGLPDLPPRHTWKRSTSEPPREKVDNNGSPMPLNANASRLSASALNYLAATLNPSPNIPTELTVVNYRTNAASVPLPDPYPEADSRHDRARIPGPLVQSDYTSPAMQSKLDEGFTGSGYTADWQLSRSSRSRQRGSHESNGGETRGRKMRFVIPGLHKRQNVPKVPAV</sequence>
<keyword evidence="3" id="KW-1185">Reference proteome</keyword>
<evidence type="ECO:0000256" key="1">
    <source>
        <dbReference type="SAM" id="MobiDB-lite"/>
    </source>
</evidence>
<feature type="compositionally biased region" description="Basic and acidic residues" evidence="1">
    <location>
        <begin position="249"/>
        <end position="259"/>
    </location>
</feature>
<evidence type="ECO:0008006" key="4">
    <source>
        <dbReference type="Google" id="ProtNLM"/>
    </source>
</evidence>
<feature type="compositionally biased region" description="Polar residues" evidence="1">
    <location>
        <begin position="183"/>
        <end position="197"/>
    </location>
</feature>
<evidence type="ECO:0000313" key="3">
    <source>
        <dbReference type="Proteomes" id="UP000620104"/>
    </source>
</evidence>
<dbReference type="OrthoDB" id="2590209at2759"/>
<reference evidence="2" key="1">
    <citation type="submission" date="2020-07" db="EMBL/GenBank/DDBJ databases">
        <title>Draft Genome Sequence of a Deep-Sea Yeast, Naganishia (Cryptococcus) liquefaciens strain N6.</title>
        <authorList>
            <person name="Han Y.W."/>
            <person name="Kajitani R."/>
            <person name="Morimoto H."/>
            <person name="Parhat M."/>
            <person name="Tsubouchi H."/>
            <person name="Bakenova O."/>
            <person name="Ogata M."/>
            <person name="Argunhan B."/>
            <person name="Aoki R."/>
            <person name="Kajiwara S."/>
            <person name="Itoh T."/>
            <person name="Iwasaki H."/>
        </authorList>
    </citation>
    <scope>NUCLEOTIDE SEQUENCE</scope>
    <source>
        <strain evidence="2">N6</strain>
    </source>
</reference>
<dbReference type="InterPro" id="IPR009072">
    <property type="entry name" value="Histone-fold"/>
</dbReference>
<dbReference type="CDD" id="cd00076">
    <property type="entry name" value="HFD_SF"/>
    <property type="match status" value="1"/>
</dbReference>
<organism evidence="2 3">
    <name type="scientific">Naganishia liquefaciens</name>
    <dbReference type="NCBI Taxonomy" id="104408"/>
    <lineage>
        <taxon>Eukaryota</taxon>
        <taxon>Fungi</taxon>
        <taxon>Dikarya</taxon>
        <taxon>Basidiomycota</taxon>
        <taxon>Agaricomycotina</taxon>
        <taxon>Tremellomycetes</taxon>
        <taxon>Filobasidiales</taxon>
        <taxon>Filobasidiaceae</taxon>
        <taxon>Naganishia</taxon>
    </lineage>
</organism>
<name>A0A8H3YCX8_9TREE</name>
<dbReference type="AlphaFoldDB" id="A0A8H3YCX8"/>
<dbReference type="Gene3D" id="1.10.20.10">
    <property type="entry name" value="Histone, subunit A"/>
    <property type="match status" value="1"/>
</dbReference>
<feature type="region of interest" description="Disordered" evidence="1">
    <location>
        <begin position="358"/>
        <end position="402"/>
    </location>
</feature>
<protein>
    <recommendedName>
        <fullName evidence="4">Bromodomain associated domain-containing protein</fullName>
    </recommendedName>
</protein>